<dbReference type="GO" id="GO:0016747">
    <property type="term" value="F:acyltransferase activity, transferring groups other than amino-acyl groups"/>
    <property type="evidence" value="ECO:0007669"/>
    <property type="project" value="InterPro"/>
</dbReference>
<proteinExistence type="inferred from homology"/>
<dbReference type="InterPro" id="IPR000182">
    <property type="entry name" value="GNAT_dom"/>
</dbReference>
<evidence type="ECO:0000256" key="3">
    <source>
        <dbReference type="ARBA" id="ARBA00022960"/>
    </source>
</evidence>
<feature type="domain" description="N-acetyltransferase" evidence="7">
    <location>
        <begin position="186"/>
        <end position="343"/>
    </location>
</feature>
<evidence type="ECO:0000259" key="7">
    <source>
        <dbReference type="PROSITE" id="PS51186"/>
    </source>
</evidence>
<dbReference type="OrthoDB" id="9785911at2"/>
<dbReference type="Pfam" id="PF02388">
    <property type="entry name" value="FemAB"/>
    <property type="match status" value="2"/>
</dbReference>
<protein>
    <recommendedName>
        <fullName evidence="7">N-acetyltransferase domain-containing protein</fullName>
    </recommendedName>
</protein>
<dbReference type="STRING" id="1134406.ADN00_18540"/>
<evidence type="ECO:0000256" key="5">
    <source>
        <dbReference type="ARBA" id="ARBA00023315"/>
    </source>
</evidence>
<evidence type="ECO:0000256" key="4">
    <source>
        <dbReference type="ARBA" id="ARBA00022984"/>
    </source>
</evidence>
<dbReference type="GO" id="GO:0071555">
    <property type="term" value="P:cell wall organization"/>
    <property type="evidence" value="ECO:0007669"/>
    <property type="project" value="UniProtKB-KW"/>
</dbReference>
<comment type="caution">
    <text evidence="8">The sequence shown here is derived from an EMBL/GenBank/DDBJ whole genome shotgun (WGS) entry which is preliminary data.</text>
</comment>
<dbReference type="AlphaFoldDB" id="A0A0P6XMA9"/>
<dbReference type="InterPro" id="IPR050644">
    <property type="entry name" value="PG_Glycine_Bridge_Synth"/>
</dbReference>
<dbReference type="InterPro" id="IPR016181">
    <property type="entry name" value="Acyl_CoA_acyltransferase"/>
</dbReference>
<dbReference type="GO" id="GO:0009252">
    <property type="term" value="P:peptidoglycan biosynthetic process"/>
    <property type="evidence" value="ECO:0007669"/>
    <property type="project" value="UniProtKB-KW"/>
</dbReference>
<keyword evidence="9" id="KW-1185">Reference proteome</keyword>
<reference evidence="8 9" key="1">
    <citation type="submission" date="2015-07" db="EMBL/GenBank/DDBJ databases">
        <title>Genome sequence of Ornatilinea apprima DSM 23815.</title>
        <authorList>
            <person name="Hemp J."/>
            <person name="Ward L.M."/>
            <person name="Pace L.A."/>
            <person name="Fischer W.W."/>
        </authorList>
    </citation>
    <scope>NUCLEOTIDE SEQUENCE [LARGE SCALE GENOMIC DNA]</scope>
    <source>
        <strain evidence="8 9">P3M-1</strain>
    </source>
</reference>
<keyword evidence="2" id="KW-0808">Transferase</keyword>
<dbReference type="PROSITE" id="PS51191">
    <property type="entry name" value="FEMABX"/>
    <property type="match status" value="1"/>
</dbReference>
<keyword evidence="5" id="KW-0012">Acyltransferase</keyword>
<evidence type="ECO:0000313" key="9">
    <source>
        <dbReference type="Proteomes" id="UP000050417"/>
    </source>
</evidence>
<dbReference type="PROSITE" id="PS51186">
    <property type="entry name" value="GNAT"/>
    <property type="match status" value="1"/>
</dbReference>
<keyword evidence="3" id="KW-0133">Cell shape</keyword>
<name>A0A0P6XMA9_9CHLR</name>
<dbReference type="Gene3D" id="3.40.630.30">
    <property type="match status" value="2"/>
</dbReference>
<dbReference type="SUPFAM" id="SSF55729">
    <property type="entry name" value="Acyl-CoA N-acyltransferases (Nat)"/>
    <property type="match status" value="2"/>
</dbReference>
<dbReference type="GO" id="GO:0016755">
    <property type="term" value="F:aminoacyltransferase activity"/>
    <property type="evidence" value="ECO:0007669"/>
    <property type="project" value="InterPro"/>
</dbReference>
<evidence type="ECO:0000256" key="1">
    <source>
        <dbReference type="ARBA" id="ARBA00009943"/>
    </source>
</evidence>
<dbReference type="PANTHER" id="PTHR36174:SF1">
    <property type="entry name" value="LIPID II:GLYCINE GLYCYLTRANSFERASE"/>
    <property type="match status" value="1"/>
</dbReference>
<accession>A0A0P6XMA9</accession>
<evidence type="ECO:0000313" key="8">
    <source>
        <dbReference type="EMBL" id="KPL70055.1"/>
    </source>
</evidence>
<keyword evidence="4" id="KW-0573">Peptidoglycan synthesis</keyword>
<gene>
    <name evidence="8" type="ORF">ADN00_18540</name>
</gene>
<dbReference type="InterPro" id="IPR003447">
    <property type="entry name" value="FEMABX"/>
</dbReference>
<keyword evidence="6" id="KW-0961">Cell wall biogenesis/degradation</keyword>
<evidence type="ECO:0000256" key="2">
    <source>
        <dbReference type="ARBA" id="ARBA00022679"/>
    </source>
</evidence>
<comment type="similarity">
    <text evidence="1">Belongs to the FemABX family.</text>
</comment>
<dbReference type="RefSeq" id="WP_075064533.1">
    <property type="nucleotide sequence ID" value="NZ_LGCL01000045.1"/>
</dbReference>
<evidence type="ECO:0000256" key="6">
    <source>
        <dbReference type="ARBA" id="ARBA00023316"/>
    </source>
</evidence>
<sequence length="367" mass="41848">MTQATDWNARIAALPGANILQTSQWAQLKRITGWEAIYRTWESPDGKLEAAALILLRDLRLAGGLVRLRVMYVPRGPLLDWGNENLRKRVLDDLQHLAAEKKAIFIKLDADVEIASGVPGEADERENLVGASTVTELRQRGWLFSQEQIQFRNTVLIDLRAAEEELLARMKQKTRYNIRLAAKKGVVVRKGGVEDLPGLYRMYAETSLRDGFVIRDESYYRALWEIFLQAGMLTPLIAEVEGEAVAALMLFHFAGKAWYIHGMSREAHREKMPNYLLQWEAMRRAKAAGCQEYDLWGAPDEFHESDGMWGVFRFKEGLGGRVSRTLGAWDYPAKAVIYPLYTRVLPRLLDVMRRRGKEKTRQQAGLG</sequence>
<dbReference type="EMBL" id="LGCL01000045">
    <property type="protein sequence ID" value="KPL70055.1"/>
    <property type="molecule type" value="Genomic_DNA"/>
</dbReference>
<organism evidence="8 9">
    <name type="scientific">Ornatilinea apprima</name>
    <dbReference type="NCBI Taxonomy" id="1134406"/>
    <lineage>
        <taxon>Bacteria</taxon>
        <taxon>Bacillati</taxon>
        <taxon>Chloroflexota</taxon>
        <taxon>Anaerolineae</taxon>
        <taxon>Anaerolineales</taxon>
        <taxon>Anaerolineaceae</taxon>
        <taxon>Ornatilinea</taxon>
    </lineage>
</organism>
<dbReference type="PANTHER" id="PTHR36174">
    <property type="entry name" value="LIPID II:GLYCINE GLYCYLTRANSFERASE"/>
    <property type="match status" value="1"/>
</dbReference>
<dbReference type="PATRIC" id="fig|1134406.4.peg.3016"/>
<dbReference type="Proteomes" id="UP000050417">
    <property type="component" value="Unassembled WGS sequence"/>
</dbReference>
<dbReference type="GO" id="GO:0008360">
    <property type="term" value="P:regulation of cell shape"/>
    <property type="evidence" value="ECO:0007669"/>
    <property type="project" value="UniProtKB-KW"/>
</dbReference>